<dbReference type="EMBL" id="JNGW01000047">
    <property type="protein sequence ID" value="KDR52714.1"/>
    <property type="molecule type" value="Genomic_DNA"/>
</dbReference>
<organism evidence="1 2">
    <name type="scientific">Hoylesella loescheii DSM 19665 = JCM 12249 = ATCC 15930</name>
    <dbReference type="NCBI Taxonomy" id="1122985"/>
    <lineage>
        <taxon>Bacteria</taxon>
        <taxon>Pseudomonadati</taxon>
        <taxon>Bacteroidota</taxon>
        <taxon>Bacteroidia</taxon>
        <taxon>Bacteroidales</taxon>
        <taxon>Prevotellaceae</taxon>
        <taxon>Hoylesella</taxon>
    </lineage>
</organism>
<protein>
    <submittedName>
        <fullName evidence="1">Uncharacterized protein</fullName>
    </submittedName>
</protein>
<sequence length="72" mass="8599">MLSNRRHNDCVLSRTRVVLAAKNLRFHQLFKTFLVFLQCRLNDTTLLFADSGHQDGTYIMERRLPTFCLWRI</sequence>
<comment type="caution">
    <text evidence="1">The sequence shown here is derived from an EMBL/GenBank/DDBJ whole genome shotgun (WGS) entry which is preliminary data.</text>
</comment>
<dbReference type="AlphaFoldDB" id="A0A069QL26"/>
<evidence type="ECO:0000313" key="2">
    <source>
        <dbReference type="Proteomes" id="UP000027442"/>
    </source>
</evidence>
<dbReference type="HOGENOM" id="CLU_2718968_0_0_10"/>
<reference evidence="1 2" key="1">
    <citation type="submission" date="2013-08" db="EMBL/GenBank/DDBJ databases">
        <authorList>
            <person name="Weinstock G."/>
            <person name="Sodergren E."/>
            <person name="Wylie T."/>
            <person name="Fulton L."/>
            <person name="Fulton R."/>
            <person name="Fronick C."/>
            <person name="O'Laughlin M."/>
            <person name="Godfrey J."/>
            <person name="Miner T."/>
            <person name="Herter B."/>
            <person name="Appelbaum E."/>
            <person name="Cordes M."/>
            <person name="Lek S."/>
            <person name="Wollam A."/>
            <person name="Pepin K.H."/>
            <person name="Palsikar V.B."/>
            <person name="Mitreva M."/>
            <person name="Wilson R.K."/>
        </authorList>
    </citation>
    <scope>NUCLEOTIDE SEQUENCE [LARGE SCALE GENOMIC DNA]</scope>
    <source>
        <strain evidence="1 2">ATCC 15930</strain>
    </source>
</reference>
<gene>
    <name evidence="1" type="ORF">HMPREF1991_01212</name>
</gene>
<keyword evidence="2" id="KW-1185">Reference proteome</keyword>
<dbReference type="Proteomes" id="UP000027442">
    <property type="component" value="Unassembled WGS sequence"/>
</dbReference>
<name>A0A069QL26_HOYLO</name>
<proteinExistence type="predicted"/>
<evidence type="ECO:0000313" key="1">
    <source>
        <dbReference type="EMBL" id="KDR52714.1"/>
    </source>
</evidence>
<dbReference type="PATRIC" id="fig|1122985.7.peg.1259"/>
<accession>A0A069QL26</accession>